<name>A0A166CUH6_9EURY</name>
<comment type="caution">
    <text evidence="1">The sequence shown here is derived from an EMBL/GenBank/DDBJ whole genome shotgun (WGS) entry which is preliminary data.</text>
</comment>
<evidence type="ECO:0000313" key="2">
    <source>
        <dbReference type="Proteomes" id="UP000077066"/>
    </source>
</evidence>
<proteinExistence type="predicted"/>
<sequence>MKLEKRTQTKIKSHIIKGRITKRGWSIVIIPPHTRIDTFHSFNHIHLSSNMEKHNQIKKRSFEKTWTIIENHIESNNKLIEDKLYEELK</sequence>
<accession>A0A166CUH6</accession>
<gene>
    <name evidence="1" type="ORF">MBFIL_04580</name>
</gene>
<dbReference type="RefSeq" id="WP_066971113.1">
    <property type="nucleotide sequence ID" value="NZ_LWMT01000062.1"/>
</dbReference>
<dbReference type="STRING" id="55758.MBFIL_04580"/>
<dbReference type="EMBL" id="LWMT01000062">
    <property type="protein sequence ID" value="KZX16927.1"/>
    <property type="molecule type" value="Genomic_DNA"/>
</dbReference>
<evidence type="ECO:0000313" key="1">
    <source>
        <dbReference type="EMBL" id="KZX16927.1"/>
    </source>
</evidence>
<dbReference type="PATRIC" id="fig|55758.3.peg.508"/>
<keyword evidence="2" id="KW-1185">Reference proteome</keyword>
<dbReference type="Proteomes" id="UP000077066">
    <property type="component" value="Unassembled WGS sequence"/>
</dbReference>
<organism evidence="1 2">
    <name type="scientific">Methanobrevibacter filiformis</name>
    <dbReference type="NCBI Taxonomy" id="55758"/>
    <lineage>
        <taxon>Archaea</taxon>
        <taxon>Methanobacteriati</taxon>
        <taxon>Methanobacteriota</taxon>
        <taxon>Methanomada group</taxon>
        <taxon>Methanobacteria</taxon>
        <taxon>Methanobacteriales</taxon>
        <taxon>Methanobacteriaceae</taxon>
        <taxon>Methanobrevibacter</taxon>
    </lineage>
</organism>
<reference evidence="1 2" key="1">
    <citation type="submission" date="2016-04" db="EMBL/GenBank/DDBJ databases">
        <title>Genome sequence of Methanobrevibacter filiformis DSM 11501.</title>
        <authorList>
            <person name="Poehlein A."/>
            <person name="Seedorf H."/>
            <person name="Daniel R."/>
        </authorList>
    </citation>
    <scope>NUCLEOTIDE SEQUENCE [LARGE SCALE GENOMIC DNA]</scope>
    <source>
        <strain evidence="1 2">DSM 11501</strain>
    </source>
</reference>
<dbReference type="OrthoDB" id="82602at2157"/>
<dbReference type="AlphaFoldDB" id="A0A166CUH6"/>
<protein>
    <submittedName>
        <fullName evidence="1">Uncharacterized protein</fullName>
    </submittedName>
</protein>